<gene>
    <name evidence="2" type="ORF">DSOUD_2644</name>
</gene>
<dbReference type="PATRIC" id="fig|1603606.3.peg.2876"/>
<dbReference type="InterPro" id="IPR000873">
    <property type="entry name" value="AMP-dep_synth/lig_dom"/>
</dbReference>
<dbReference type="InterPro" id="IPR042099">
    <property type="entry name" value="ANL_N_sf"/>
</dbReference>
<sequence>MSAPFANIAAHLPEMARLQPHTPAVFFPAGRDASGRPCYTHFTYQQLEAESNRIACALEGFGIGRGVRTALMVSPGLEFFALTFALFKVGAVPVLIDPGMGVKNLKACIKEAAPEAFIGIPKAHVARLVLGWGKGSLTRLLTVGKKFGWGGKTLAGICASVPPGTPYTLARTDGEETAAILFTSGSTGLPKGAVYSHGNFAAQIEALRSLYDIRPGEIDLPTFPLFALFAPALGMTSVIPEMDFTRPASVDPLKIIEAIENFGVSNMFGSPALINRVGLYGQKHGTKLPSLKRVISAGAPVPATVLERYCAMLEPGTQIFTPYGATESLPVCSIGSTEILGETRTLTEQGRGVCIGRPVPGIELEIIAVSDEAIGSWNDTLRVAEGAIGEIVVKGPQVTRSYYNRPESTALAKIDGGEKGGFYHRMGDLGYRDAVGRIWFCGRKSHRVKTAKGDLYTIPCEAIYNTHPAVFRSALVGLGAAGSQTPVICIELERGVDKSRHGAIREELLALGAGNELTAGIKTLLFHPAFPVDIRHNAKIFREKLALWAAKELR</sequence>
<organism evidence="2 3">
    <name type="scientific">Desulfuromonas soudanensis</name>
    <dbReference type="NCBI Taxonomy" id="1603606"/>
    <lineage>
        <taxon>Bacteria</taxon>
        <taxon>Pseudomonadati</taxon>
        <taxon>Thermodesulfobacteriota</taxon>
        <taxon>Desulfuromonadia</taxon>
        <taxon>Desulfuromonadales</taxon>
        <taxon>Desulfuromonadaceae</taxon>
        <taxon>Desulfuromonas</taxon>
    </lineage>
</organism>
<dbReference type="InterPro" id="IPR020845">
    <property type="entry name" value="AMP-binding_CS"/>
</dbReference>
<accession>A0A0M4D2V5</accession>
<dbReference type="PANTHER" id="PTHR43767">
    <property type="entry name" value="LONG-CHAIN-FATTY-ACID--COA LIGASE"/>
    <property type="match status" value="1"/>
</dbReference>
<dbReference type="Proteomes" id="UP000057158">
    <property type="component" value="Chromosome"/>
</dbReference>
<dbReference type="NCBIfam" id="NF006754">
    <property type="entry name" value="PRK09274.1"/>
    <property type="match status" value="1"/>
</dbReference>
<dbReference type="PROSITE" id="PS00455">
    <property type="entry name" value="AMP_BINDING"/>
    <property type="match status" value="1"/>
</dbReference>
<protein>
    <submittedName>
        <fullName evidence="2">Peptide synthase</fullName>
    </submittedName>
</protein>
<dbReference type="Pfam" id="PF00501">
    <property type="entry name" value="AMP-binding"/>
    <property type="match status" value="1"/>
</dbReference>
<dbReference type="Gene3D" id="3.40.50.12780">
    <property type="entry name" value="N-terminal domain of ligase-like"/>
    <property type="match status" value="1"/>
</dbReference>
<feature type="domain" description="AMP-dependent synthetase/ligase" evidence="1">
    <location>
        <begin position="16"/>
        <end position="403"/>
    </location>
</feature>
<evidence type="ECO:0000313" key="2">
    <source>
        <dbReference type="EMBL" id="ALC17396.1"/>
    </source>
</evidence>
<dbReference type="CDD" id="cd05910">
    <property type="entry name" value="FACL_like_1"/>
    <property type="match status" value="1"/>
</dbReference>
<dbReference type="PANTHER" id="PTHR43767:SF1">
    <property type="entry name" value="NONRIBOSOMAL PEPTIDE SYNTHASE PES1 (EUROFUNG)-RELATED"/>
    <property type="match status" value="1"/>
</dbReference>
<dbReference type="RefSeq" id="WP_053551404.1">
    <property type="nucleotide sequence ID" value="NZ_CP010802.1"/>
</dbReference>
<dbReference type="STRING" id="1603606.DSOUD_2644"/>
<dbReference type="KEGG" id="des:DSOUD_2644"/>
<evidence type="ECO:0000313" key="3">
    <source>
        <dbReference type="Proteomes" id="UP000057158"/>
    </source>
</evidence>
<evidence type="ECO:0000259" key="1">
    <source>
        <dbReference type="Pfam" id="PF00501"/>
    </source>
</evidence>
<dbReference type="OrthoDB" id="9799237at2"/>
<proteinExistence type="predicted"/>
<dbReference type="EMBL" id="CP010802">
    <property type="protein sequence ID" value="ALC17396.1"/>
    <property type="molecule type" value="Genomic_DNA"/>
</dbReference>
<reference evidence="2 3" key="1">
    <citation type="submission" date="2015-07" db="EMBL/GenBank/DDBJ databases">
        <title>Isolation and Genomic Characterization of a Novel Halophilic Metal-Reducing Deltaproteobacterium from the Deep Subsurface.</title>
        <authorList>
            <person name="Badalamenti J.P."/>
            <person name="Summers Z.M."/>
            <person name="Gralnick J.A."/>
            <person name="Bond D.R."/>
        </authorList>
    </citation>
    <scope>NUCLEOTIDE SEQUENCE [LARGE SCALE GENOMIC DNA]</scope>
    <source>
        <strain evidence="2 3">WTL</strain>
    </source>
</reference>
<name>A0A0M4D2V5_9BACT</name>
<dbReference type="SUPFAM" id="SSF56801">
    <property type="entry name" value="Acetyl-CoA synthetase-like"/>
    <property type="match status" value="1"/>
</dbReference>
<keyword evidence="3" id="KW-1185">Reference proteome</keyword>
<dbReference type="AlphaFoldDB" id="A0A0M4D2V5"/>
<dbReference type="InterPro" id="IPR050237">
    <property type="entry name" value="ATP-dep_AMP-bd_enzyme"/>
</dbReference>